<comment type="caution">
    <text evidence="1">The sequence shown here is derived from an EMBL/GenBank/DDBJ whole genome shotgun (WGS) entry which is preliminary data.</text>
</comment>
<feature type="non-terminal residue" evidence="1">
    <location>
        <position position="1"/>
    </location>
</feature>
<keyword evidence="2" id="KW-1185">Reference proteome</keyword>
<dbReference type="EMBL" id="AZIM01000224">
    <property type="protein sequence ID" value="ETE72437.1"/>
    <property type="molecule type" value="Genomic_DNA"/>
</dbReference>
<evidence type="ECO:0000313" key="1">
    <source>
        <dbReference type="EMBL" id="ETE72437.1"/>
    </source>
</evidence>
<dbReference type="AlphaFoldDB" id="V8PEW4"/>
<reference evidence="1 2" key="1">
    <citation type="journal article" date="2013" name="Proc. Natl. Acad. Sci. U.S.A.">
        <title>The king cobra genome reveals dynamic gene evolution and adaptation in the snake venom system.</title>
        <authorList>
            <person name="Vonk F.J."/>
            <person name="Casewell N.R."/>
            <person name="Henkel C.V."/>
            <person name="Heimberg A.M."/>
            <person name="Jansen H.J."/>
            <person name="McCleary R.J."/>
            <person name="Kerkkamp H.M."/>
            <person name="Vos R.A."/>
            <person name="Guerreiro I."/>
            <person name="Calvete J.J."/>
            <person name="Wuster W."/>
            <person name="Woods A.E."/>
            <person name="Logan J.M."/>
            <person name="Harrison R.A."/>
            <person name="Castoe T.A."/>
            <person name="de Koning A.P."/>
            <person name="Pollock D.D."/>
            <person name="Yandell M."/>
            <person name="Calderon D."/>
            <person name="Renjifo C."/>
            <person name="Currier R.B."/>
            <person name="Salgado D."/>
            <person name="Pla D."/>
            <person name="Sanz L."/>
            <person name="Hyder A.S."/>
            <person name="Ribeiro J.M."/>
            <person name="Arntzen J.W."/>
            <person name="van den Thillart G.E."/>
            <person name="Boetzer M."/>
            <person name="Pirovano W."/>
            <person name="Dirks R.P."/>
            <person name="Spaink H.P."/>
            <person name="Duboule D."/>
            <person name="McGlinn E."/>
            <person name="Kini R.M."/>
            <person name="Richardson M.K."/>
        </authorList>
    </citation>
    <scope>NUCLEOTIDE SEQUENCE</scope>
    <source>
        <tissue evidence="1">Blood</tissue>
    </source>
</reference>
<accession>V8PEW4</accession>
<proteinExistence type="predicted"/>
<name>V8PEW4_OPHHA</name>
<dbReference type="Proteomes" id="UP000018936">
    <property type="component" value="Unassembled WGS sequence"/>
</dbReference>
<organism evidence="1 2">
    <name type="scientific">Ophiophagus hannah</name>
    <name type="common">King cobra</name>
    <name type="synonym">Naja hannah</name>
    <dbReference type="NCBI Taxonomy" id="8665"/>
    <lineage>
        <taxon>Eukaryota</taxon>
        <taxon>Metazoa</taxon>
        <taxon>Chordata</taxon>
        <taxon>Craniata</taxon>
        <taxon>Vertebrata</taxon>
        <taxon>Euteleostomi</taxon>
        <taxon>Lepidosauria</taxon>
        <taxon>Squamata</taxon>
        <taxon>Bifurcata</taxon>
        <taxon>Unidentata</taxon>
        <taxon>Episquamata</taxon>
        <taxon>Toxicofera</taxon>
        <taxon>Serpentes</taxon>
        <taxon>Colubroidea</taxon>
        <taxon>Elapidae</taxon>
        <taxon>Elapinae</taxon>
        <taxon>Ophiophagus</taxon>
    </lineage>
</organism>
<sequence>MAGVSFSVNRLELLASYQEVIGEDSPTDWPSEALVKSLEATPSQSNLDLKAACGSCLLTKTQHSWRLLHFCSPPQQDGDVTSGSEVEVNPVLCFELDLPLFLLIYYNVFEAAHIISTLTAEGQLVLVISC</sequence>
<gene>
    <name evidence="1" type="primary">DBN1</name>
    <name evidence="1" type="ORF">L345_01748</name>
</gene>
<evidence type="ECO:0000313" key="2">
    <source>
        <dbReference type="Proteomes" id="UP000018936"/>
    </source>
</evidence>
<protein>
    <submittedName>
        <fullName evidence="1">Drebrin</fullName>
    </submittedName>
</protein>